<dbReference type="AlphaFoldDB" id="A0A0J8AHF2"/>
<evidence type="ECO:0000313" key="3">
    <source>
        <dbReference type="Proteomes" id="UP000052268"/>
    </source>
</evidence>
<gene>
    <name evidence="2" type="ORF">V474_21185</name>
</gene>
<feature type="transmembrane region" description="Helical" evidence="1">
    <location>
        <begin position="29"/>
        <end position="47"/>
    </location>
</feature>
<evidence type="ECO:0000313" key="2">
    <source>
        <dbReference type="EMBL" id="KMS54255.1"/>
    </source>
</evidence>
<dbReference type="PATRIC" id="fig|1114963.3.peg.3074"/>
<dbReference type="Pfam" id="PF06961">
    <property type="entry name" value="DUF1294"/>
    <property type="match status" value="1"/>
</dbReference>
<organism evidence="2 3">
    <name type="scientific">Novosphingobium barchaimii LL02</name>
    <dbReference type="NCBI Taxonomy" id="1114963"/>
    <lineage>
        <taxon>Bacteria</taxon>
        <taxon>Pseudomonadati</taxon>
        <taxon>Pseudomonadota</taxon>
        <taxon>Alphaproteobacteria</taxon>
        <taxon>Sphingomonadales</taxon>
        <taxon>Sphingomonadaceae</taxon>
        <taxon>Novosphingobium</taxon>
    </lineage>
</organism>
<accession>A0A0J8AHF2</accession>
<proteinExistence type="predicted"/>
<name>A0A0J8AHF2_9SPHN</name>
<dbReference type="EMBL" id="JACU01000006">
    <property type="protein sequence ID" value="KMS54255.1"/>
    <property type="molecule type" value="Genomic_DNA"/>
</dbReference>
<dbReference type="PIRSF" id="PIRSF002599">
    <property type="entry name" value="Cold_shock_A"/>
    <property type="match status" value="1"/>
</dbReference>
<keyword evidence="1" id="KW-1133">Transmembrane helix</keyword>
<dbReference type="Proteomes" id="UP000052268">
    <property type="component" value="Unassembled WGS sequence"/>
</dbReference>
<comment type="caution">
    <text evidence="2">The sequence shown here is derived from an EMBL/GenBank/DDBJ whole genome shotgun (WGS) entry which is preliminary data.</text>
</comment>
<sequence length="83" mass="9016">MAALNLASFAAFAIDKAQAKARRRRIAESTLLWLALLGGSPGAYAGRRAFRHKTRKQPFVRRLHTVAALQVAALGAGAYLLLR</sequence>
<keyword evidence="1" id="KW-0812">Transmembrane</keyword>
<feature type="transmembrane region" description="Helical" evidence="1">
    <location>
        <begin position="59"/>
        <end position="82"/>
    </location>
</feature>
<dbReference type="InterPro" id="IPR010718">
    <property type="entry name" value="DUF1294"/>
</dbReference>
<evidence type="ECO:0000256" key="1">
    <source>
        <dbReference type="SAM" id="Phobius"/>
    </source>
</evidence>
<reference evidence="2 3" key="1">
    <citation type="journal article" date="2015" name="G3 (Bethesda)">
        <title>Insights into Ongoing Evolution of the Hexachlorocyclohexane Catabolic Pathway from Comparative Genomics of Ten Sphingomonadaceae Strains.</title>
        <authorList>
            <person name="Pearce S.L."/>
            <person name="Oakeshott J.G."/>
            <person name="Pandey G."/>
        </authorList>
    </citation>
    <scope>NUCLEOTIDE SEQUENCE [LARGE SCALE GENOMIC DNA]</scope>
    <source>
        <strain evidence="2 3">LL02</strain>
    </source>
</reference>
<dbReference type="InterPro" id="IPR012156">
    <property type="entry name" value="Cold_shock_CspA"/>
</dbReference>
<protein>
    <submittedName>
        <fullName evidence="2">Cold-shock protein</fullName>
    </submittedName>
</protein>
<keyword evidence="1" id="KW-0472">Membrane</keyword>
<dbReference type="GO" id="GO:0003676">
    <property type="term" value="F:nucleic acid binding"/>
    <property type="evidence" value="ECO:0007669"/>
    <property type="project" value="InterPro"/>
</dbReference>
<keyword evidence="3" id="KW-1185">Reference proteome</keyword>